<name>A0A0B7H2P8_9FLAO</name>
<dbReference type="AlphaFoldDB" id="A0A0B7H2P8"/>
<dbReference type="Proteomes" id="UP000038055">
    <property type="component" value="Unassembled WGS sequence"/>
</dbReference>
<accession>A0A0B7H2P8</accession>
<dbReference type="eggNOG" id="ENOG502Z7I6">
    <property type="taxonomic scope" value="Bacteria"/>
</dbReference>
<keyword evidence="2" id="KW-1185">Reference proteome</keyword>
<evidence type="ECO:0008006" key="3">
    <source>
        <dbReference type="Google" id="ProtNLM"/>
    </source>
</evidence>
<sequence>MKRLLFFGFIIILFLNSCSVRDEYDNDRLTLYDFLHSYDLWFVNVDATRGSERIPFLQKAFTITFDRNTLLANNNLVGIGSIGRGYGRVIGNFFTTDMHLTFHHDRDGSYRFKIVQVSPNQIDLYDVDSNSVYRLEGYYKRDFNYDRLFFENMRYFLQEYNFWEKTYTSREGAANPFDNENFIKFYSLNGDYFFETSEHPNHITPLFRGLYNIENIRNTNNVKILNLNYRNETESFEIRILNDSEIELYHINSRTTYRFRGVQNIVYKKLKE</sequence>
<protein>
    <recommendedName>
        <fullName evidence="3">Nicotinic acid mononucleotide adenyltransferase</fullName>
    </recommendedName>
</protein>
<gene>
    <name evidence="1" type="ORF">CCYN2B_180030</name>
</gene>
<proteinExistence type="predicted"/>
<evidence type="ECO:0000313" key="2">
    <source>
        <dbReference type="Proteomes" id="UP000038055"/>
    </source>
</evidence>
<evidence type="ECO:0000313" key="1">
    <source>
        <dbReference type="EMBL" id="CEN33861.1"/>
    </source>
</evidence>
<reference evidence="2" key="1">
    <citation type="submission" date="2015-01" db="EMBL/GenBank/DDBJ databases">
        <authorList>
            <person name="MANFREDI Pablo"/>
        </authorList>
    </citation>
    <scope>NUCLEOTIDE SEQUENCE [LARGE SCALE GENOMIC DNA]</scope>
    <source>
        <strain evidence="2">Ccyn2B</strain>
    </source>
</reference>
<dbReference type="EMBL" id="CDOD01000010">
    <property type="protein sequence ID" value="CEN33861.1"/>
    <property type="molecule type" value="Genomic_DNA"/>
</dbReference>
<dbReference type="STRING" id="28189.CCYN74_170004"/>
<organism evidence="1 2">
    <name type="scientific">Capnocytophaga cynodegmi</name>
    <dbReference type="NCBI Taxonomy" id="28189"/>
    <lineage>
        <taxon>Bacteria</taxon>
        <taxon>Pseudomonadati</taxon>
        <taxon>Bacteroidota</taxon>
        <taxon>Flavobacteriia</taxon>
        <taxon>Flavobacteriales</taxon>
        <taxon>Flavobacteriaceae</taxon>
        <taxon>Capnocytophaga</taxon>
    </lineage>
</organism>
<dbReference type="RefSeq" id="WP_041991162.1">
    <property type="nucleotide sequence ID" value="NZ_CDOD01000010.1"/>
</dbReference>